<keyword evidence="2" id="KW-1185">Reference proteome</keyword>
<dbReference type="Proteomes" id="UP001257948">
    <property type="component" value="Unassembled WGS sequence"/>
</dbReference>
<dbReference type="EMBL" id="JAVTLL010000070">
    <property type="protein sequence ID" value="MDT7847854.1"/>
    <property type="molecule type" value="Genomic_DNA"/>
</dbReference>
<gene>
    <name evidence="1" type="ORF">RQC66_44855</name>
</gene>
<proteinExistence type="predicted"/>
<accession>A0ABU3M8N3</accession>
<sequence>MSASYPLSDLRHNWAVRISGHAVRPSVYGPIGPALFTVGELLELGSFISNARRRAAKLSTERRDALTALGCAGSRGEAAMDMNSDQAMQTVGEREMTAEPVTKTMEACGRHYAAVTGTNPEQWD</sequence>
<reference evidence="2" key="1">
    <citation type="submission" date="2023-07" db="EMBL/GenBank/DDBJ databases">
        <title>Draft genome sequence of the endophytic actinobacterium Streptomyces justiciae WPN32, a potential antibiotic producer.</title>
        <authorList>
            <person name="Yasawong M."/>
            <person name="Pana W."/>
            <person name="Ganta P."/>
            <person name="Santapan N."/>
            <person name="Songngamsuk T."/>
            <person name="Phatcharaharikarn M."/>
            <person name="Kerdtoob S."/>
            <person name="Nantapong N."/>
        </authorList>
    </citation>
    <scope>NUCLEOTIDE SEQUENCE [LARGE SCALE GENOMIC DNA]</scope>
    <source>
        <strain evidence="2">WPN32</strain>
    </source>
</reference>
<name>A0ABU3M8N3_9ACTN</name>
<evidence type="ECO:0000313" key="2">
    <source>
        <dbReference type="Proteomes" id="UP001257948"/>
    </source>
</evidence>
<comment type="caution">
    <text evidence="1">The sequence shown here is derived from an EMBL/GenBank/DDBJ whole genome shotgun (WGS) entry which is preliminary data.</text>
</comment>
<organism evidence="1 2">
    <name type="scientific">Streptomyces justiciae</name>
    <dbReference type="NCBI Taxonomy" id="2780140"/>
    <lineage>
        <taxon>Bacteria</taxon>
        <taxon>Bacillati</taxon>
        <taxon>Actinomycetota</taxon>
        <taxon>Actinomycetes</taxon>
        <taxon>Kitasatosporales</taxon>
        <taxon>Streptomycetaceae</taxon>
        <taxon>Streptomyces</taxon>
    </lineage>
</organism>
<protein>
    <submittedName>
        <fullName evidence="1">Helicase associated domain-containing protein</fullName>
    </submittedName>
</protein>
<evidence type="ECO:0000313" key="1">
    <source>
        <dbReference type="EMBL" id="MDT7847854.1"/>
    </source>
</evidence>
<feature type="non-terminal residue" evidence="1">
    <location>
        <position position="124"/>
    </location>
</feature>